<accession>A0A3D8RJQ5</accession>
<feature type="transmembrane region" description="Helical" evidence="1">
    <location>
        <begin position="327"/>
        <end position="352"/>
    </location>
</feature>
<comment type="caution">
    <text evidence="2">The sequence shown here is derived from an EMBL/GenBank/DDBJ whole genome shotgun (WGS) entry which is preliminary data.</text>
</comment>
<feature type="transmembrane region" description="Helical" evidence="1">
    <location>
        <begin position="263"/>
        <end position="287"/>
    </location>
</feature>
<feature type="transmembrane region" description="Helical" evidence="1">
    <location>
        <begin position="299"/>
        <end position="320"/>
    </location>
</feature>
<dbReference type="EMBL" id="PDLN01000010">
    <property type="protein sequence ID" value="RDW74168.1"/>
    <property type="molecule type" value="Genomic_DNA"/>
</dbReference>
<evidence type="ECO:0000313" key="2">
    <source>
        <dbReference type="EMBL" id="RDW74168.1"/>
    </source>
</evidence>
<dbReference type="AlphaFoldDB" id="A0A3D8RJQ5"/>
<proteinExistence type="predicted"/>
<gene>
    <name evidence="2" type="ORF">BP5796_07610</name>
</gene>
<feature type="transmembrane region" description="Helical" evidence="1">
    <location>
        <begin position="103"/>
        <end position="130"/>
    </location>
</feature>
<keyword evidence="1" id="KW-1133">Transmembrane helix</keyword>
<protein>
    <submittedName>
        <fullName evidence="2">Uncharacterized protein</fullName>
    </submittedName>
</protein>
<feature type="transmembrane region" description="Helical" evidence="1">
    <location>
        <begin position="229"/>
        <end position="251"/>
    </location>
</feature>
<feature type="transmembrane region" description="Helical" evidence="1">
    <location>
        <begin position="142"/>
        <end position="167"/>
    </location>
</feature>
<evidence type="ECO:0000313" key="3">
    <source>
        <dbReference type="Proteomes" id="UP000256328"/>
    </source>
</evidence>
<dbReference type="Proteomes" id="UP000256328">
    <property type="component" value="Unassembled WGS sequence"/>
</dbReference>
<dbReference type="OrthoDB" id="2603at2759"/>
<name>A0A3D8RJQ5_9HELO</name>
<organism evidence="2 3">
    <name type="scientific">Coleophoma crateriformis</name>
    <dbReference type="NCBI Taxonomy" id="565419"/>
    <lineage>
        <taxon>Eukaryota</taxon>
        <taxon>Fungi</taxon>
        <taxon>Dikarya</taxon>
        <taxon>Ascomycota</taxon>
        <taxon>Pezizomycotina</taxon>
        <taxon>Leotiomycetes</taxon>
        <taxon>Helotiales</taxon>
        <taxon>Dermateaceae</taxon>
        <taxon>Coleophoma</taxon>
    </lineage>
</organism>
<evidence type="ECO:0000256" key="1">
    <source>
        <dbReference type="SAM" id="Phobius"/>
    </source>
</evidence>
<keyword evidence="1" id="KW-0472">Membrane</keyword>
<reference evidence="2 3" key="1">
    <citation type="journal article" date="2018" name="IMA Fungus">
        <title>IMA Genome-F 9: Draft genome sequence of Annulohypoxylon stygium, Aspergillus mulundensis, Berkeleyomyces basicola (syn. Thielaviopsis basicola), Ceratocystis smalleyi, two Cercospora beticola strains, Coleophoma cylindrospora, Fusarium fracticaudum, Phialophora cf. hyalina, and Morchella septimelata.</title>
        <authorList>
            <person name="Wingfield B.D."/>
            <person name="Bills G.F."/>
            <person name="Dong Y."/>
            <person name="Huang W."/>
            <person name="Nel W.J."/>
            <person name="Swalarsk-Parry B.S."/>
            <person name="Vaghefi N."/>
            <person name="Wilken P.M."/>
            <person name="An Z."/>
            <person name="de Beer Z.W."/>
            <person name="De Vos L."/>
            <person name="Chen L."/>
            <person name="Duong T.A."/>
            <person name="Gao Y."/>
            <person name="Hammerbacher A."/>
            <person name="Kikkert J.R."/>
            <person name="Li Y."/>
            <person name="Li H."/>
            <person name="Li K."/>
            <person name="Li Q."/>
            <person name="Liu X."/>
            <person name="Ma X."/>
            <person name="Naidoo K."/>
            <person name="Pethybridge S.J."/>
            <person name="Sun J."/>
            <person name="Steenkamp E.T."/>
            <person name="van der Nest M.A."/>
            <person name="van Wyk S."/>
            <person name="Wingfield M.J."/>
            <person name="Xiong C."/>
            <person name="Yue Q."/>
            <person name="Zhang X."/>
        </authorList>
    </citation>
    <scope>NUCLEOTIDE SEQUENCE [LARGE SCALE GENOMIC DNA]</scope>
    <source>
        <strain evidence="2 3">BP5796</strain>
    </source>
</reference>
<sequence length="360" mass="39516">MNISAPLRFSYLRESTYNPSYAQNTADEPLPALQEGAELNLTHTHTLSADDEKTLKEKSQGNRVSVVVYEVDPSPEPVITQLEKSGPLNRIKRMCTVFPYKDISWQVAVIFVFTNTIGTVNSFFGLLPLIASSTNFRNEKTIAAGVTLGFASTAFLCGIALGLLAAFNTDRGTIGSDKSDDRKLEEGIPSSPSATYKPALMGSDDFVWKPTMEELKTFYLPNPAFQAGLAQLLGAMFFTVANISSFPGVINKMSLHERGFSKLLVSMPTLMGGMFFFGSAIVLMVLAQDKWYKPKLSDINWLVYFLGATGALAFLLNGAVALMAPKAVIAATLLVFIGRWTFWLGSLLQWYVLMEFYPSA</sequence>
<keyword evidence="1" id="KW-0812">Transmembrane</keyword>
<keyword evidence="3" id="KW-1185">Reference proteome</keyword>